<dbReference type="OrthoDB" id="7668199at2"/>
<evidence type="ECO:0000313" key="2">
    <source>
        <dbReference type="Proteomes" id="UP000219439"/>
    </source>
</evidence>
<evidence type="ECO:0000313" key="1">
    <source>
        <dbReference type="EMBL" id="SNZ07419.1"/>
    </source>
</evidence>
<gene>
    <name evidence="1" type="ORF">SAMN06265368_0938</name>
</gene>
<dbReference type="Proteomes" id="UP000219439">
    <property type="component" value="Unassembled WGS sequence"/>
</dbReference>
<accession>A0A285NDB1</accession>
<keyword evidence="2" id="KW-1185">Reference proteome</keyword>
<reference evidence="1 2" key="1">
    <citation type="submission" date="2017-09" db="EMBL/GenBank/DDBJ databases">
        <authorList>
            <person name="Ehlers B."/>
            <person name="Leendertz F.H."/>
        </authorList>
    </citation>
    <scope>NUCLEOTIDE SEQUENCE [LARGE SCALE GENOMIC DNA]</scope>
    <source>
        <strain evidence="1 2">DSM 18289</strain>
    </source>
</reference>
<name>A0A285NDB1_9HYPH</name>
<organism evidence="1 2">
    <name type="scientific">Cohaesibacter gelatinilyticus</name>
    <dbReference type="NCBI Taxonomy" id="372072"/>
    <lineage>
        <taxon>Bacteria</taxon>
        <taxon>Pseudomonadati</taxon>
        <taxon>Pseudomonadota</taxon>
        <taxon>Alphaproteobacteria</taxon>
        <taxon>Hyphomicrobiales</taxon>
        <taxon>Cohaesibacteraceae</taxon>
    </lineage>
</organism>
<sequence length="304" mass="34321">MDLQNIKFDLEYIKIDWVSRQGNSHVFEDVYGNLHVEICSSIFERAILLSRSLALCPRDKNTKSNFNGFDVRACLDWVILHELQHWKLGHFELLNGVPTLHLISRSKRSSNPINSMPKELWHKVEPCLELQADHDAIDFMLDRYSTDGWQGIRTKATSIAAAMVLIEKIDTENGIKHSTHPKAATRIFQLLGHLTEMWSIPAHIIARNRNLKEVSEGDLPSKEEQQAFGKEVILPAFWDAVALAEIADAKTIVADLGSPEDFFADISCAKLGRLTDLQTTGAKEWADLKNTNAAILNLLDYSSF</sequence>
<protein>
    <submittedName>
        <fullName evidence="1">Peptidase U49</fullName>
    </submittedName>
</protein>
<dbReference type="AlphaFoldDB" id="A0A285NDB1"/>
<dbReference type="RefSeq" id="WP_141401180.1">
    <property type="nucleotide sequence ID" value="NZ_OBEL01000001.1"/>
</dbReference>
<dbReference type="EMBL" id="OBEL01000001">
    <property type="protein sequence ID" value="SNZ07419.1"/>
    <property type="molecule type" value="Genomic_DNA"/>
</dbReference>
<proteinExistence type="predicted"/>